<dbReference type="GO" id="GO:0016020">
    <property type="term" value="C:membrane"/>
    <property type="evidence" value="ECO:0007669"/>
    <property type="project" value="UniProtKB-SubCell"/>
</dbReference>
<dbReference type="OMA" id="VGCWIRW"/>
<proteinExistence type="predicted"/>
<dbReference type="Pfam" id="PF07690">
    <property type="entry name" value="MFS_1"/>
    <property type="match status" value="1"/>
</dbReference>
<dbReference type="GO" id="GO:0022857">
    <property type="term" value="F:transmembrane transporter activity"/>
    <property type="evidence" value="ECO:0007669"/>
    <property type="project" value="InterPro"/>
</dbReference>
<dbReference type="AlphaFoldDB" id="A0A1X7UN95"/>
<dbReference type="InterPro" id="IPR036259">
    <property type="entry name" value="MFS_trans_sf"/>
</dbReference>
<feature type="transmembrane region" description="Helical" evidence="5">
    <location>
        <begin position="309"/>
        <end position="332"/>
    </location>
</feature>
<accession>A0A1X7UN95</accession>
<dbReference type="EnsemblMetazoa" id="XM_011406127.2">
    <property type="protein sequence ID" value="XP_011404429.2"/>
    <property type="gene ID" value="LOC105313025"/>
</dbReference>
<dbReference type="InterPro" id="IPR011701">
    <property type="entry name" value="MFS"/>
</dbReference>
<feature type="transmembrane region" description="Helical" evidence="5">
    <location>
        <begin position="146"/>
        <end position="167"/>
    </location>
</feature>
<reference evidence="8" key="1">
    <citation type="journal article" date="2010" name="Nature">
        <title>The Amphimedon queenslandica genome and the evolution of animal complexity.</title>
        <authorList>
            <person name="Srivastava M."/>
            <person name="Simakov O."/>
            <person name="Chapman J."/>
            <person name="Fahey B."/>
            <person name="Gauthier M.E."/>
            <person name="Mitros T."/>
            <person name="Richards G.S."/>
            <person name="Conaco C."/>
            <person name="Dacre M."/>
            <person name="Hellsten U."/>
            <person name="Larroux C."/>
            <person name="Putnam N.H."/>
            <person name="Stanke M."/>
            <person name="Adamska M."/>
            <person name="Darling A."/>
            <person name="Degnan S.M."/>
            <person name="Oakley T.H."/>
            <person name="Plachetzki D.C."/>
            <person name="Zhai Y."/>
            <person name="Adamski M."/>
            <person name="Calcino A."/>
            <person name="Cummins S.F."/>
            <person name="Goodstein D.M."/>
            <person name="Harris C."/>
            <person name="Jackson D.J."/>
            <person name="Leys S.P."/>
            <person name="Shu S."/>
            <person name="Woodcroft B.J."/>
            <person name="Vervoort M."/>
            <person name="Kosik K.S."/>
            <person name="Manning G."/>
            <person name="Degnan B.M."/>
            <person name="Rokhsar D.S."/>
        </authorList>
    </citation>
    <scope>NUCLEOTIDE SEQUENCE [LARGE SCALE GENOMIC DNA]</scope>
</reference>
<dbReference type="Gene3D" id="1.20.1250.20">
    <property type="entry name" value="MFS general substrate transporter like domains"/>
    <property type="match status" value="2"/>
</dbReference>
<dbReference type="SUPFAM" id="SSF103473">
    <property type="entry name" value="MFS general substrate transporter"/>
    <property type="match status" value="1"/>
</dbReference>
<dbReference type="PANTHER" id="PTHR10924:SF27">
    <property type="entry name" value="SOLUTE CARRIER FAMILY 49 MEMBER 4"/>
    <property type="match status" value="1"/>
</dbReference>
<dbReference type="PANTHER" id="PTHR10924">
    <property type="entry name" value="MAJOR FACILITATOR SUPERFAMILY PROTEIN-RELATED"/>
    <property type="match status" value="1"/>
</dbReference>
<feature type="transmembrane region" description="Helical" evidence="5">
    <location>
        <begin position="408"/>
        <end position="428"/>
    </location>
</feature>
<feature type="transmembrane region" description="Helical" evidence="5">
    <location>
        <begin position="179"/>
        <end position="199"/>
    </location>
</feature>
<evidence type="ECO:0000256" key="2">
    <source>
        <dbReference type="ARBA" id="ARBA00022692"/>
    </source>
</evidence>
<evidence type="ECO:0000256" key="4">
    <source>
        <dbReference type="ARBA" id="ARBA00023136"/>
    </source>
</evidence>
<dbReference type="InParanoid" id="A0A1X7UN95"/>
<name>A0A1X7UN95_AMPQE</name>
<reference evidence="7" key="2">
    <citation type="submission" date="2017-05" db="UniProtKB">
        <authorList>
            <consortium name="EnsemblMetazoa"/>
        </authorList>
    </citation>
    <scope>IDENTIFICATION</scope>
</reference>
<feature type="transmembrane region" description="Helical" evidence="5">
    <location>
        <begin position="280"/>
        <end position="300"/>
    </location>
</feature>
<gene>
    <name evidence="7" type="primary">105313025</name>
</gene>
<comment type="subcellular location">
    <subcellularLocation>
        <location evidence="1">Membrane</location>
        <topology evidence="1">Multi-pass membrane protein</topology>
    </subcellularLocation>
</comment>
<keyword evidence="3 5" id="KW-1133">Transmembrane helix</keyword>
<evidence type="ECO:0000313" key="8">
    <source>
        <dbReference type="Proteomes" id="UP000007879"/>
    </source>
</evidence>
<keyword evidence="4 5" id="KW-0472">Membrane</keyword>
<dbReference type="InterPro" id="IPR020846">
    <property type="entry name" value="MFS_dom"/>
</dbReference>
<protein>
    <recommendedName>
        <fullName evidence="6">Major facilitator superfamily (MFS) profile domain-containing protein</fullName>
    </recommendedName>
</protein>
<sequence>MESERKENYKTYFGRYYVLTAISLLSAHQNVSWATFGSIAIEAWQAYGLTAIEVTLLPAYGSLGFILFTIPFVWCLKRFGLRVVGVSGAWILALGCTMRVFVPYAPNASDWVWLIHVGHILIGYVGLPVMILPPKISSIWFSPKERVFATAVAVTSQSLGVALGFIMNPYLTQEYSIRTMLIVQAEMSLFIAIFFSIYFPPHPPTPPSVSAKEERVDFMKSLKELLRNHSYIVLVLSGGIVMGGSFGFQSVLSVILNPSSGFNDKVKVDSIWSFLRSTSWMGAVSAILGSISGQITGLLADRFQRKFKVILLVLMSLTTLSVLWFALSIYGWGSSNPVNLFITYSLFYTFSFASMPIYYEAAVEATYPISEGISGGILTLSCNAAILIFAVVGLAGVFSLDHPERAKAMTWTMTGLSTLSLLILLFYFEHYKRLSVDTATKQKENQNKCLSKLLPDNDEKQLLLND</sequence>
<keyword evidence="2 5" id="KW-0812">Transmembrane</keyword>
<feature type="transmembrane region" description="Helical" evidence="5">
    <location>
        <begin position="338"/>
        <end position="361"/>
    </location>
</feature>
<feature type="transmembrane region" description="Helical" evidence="5">
    <location>
        <begin position="56"/>
        <end position="76"/>
    </location>
</feature>
<dbReference type="PROSITE" id="PS50850">
    <property type="entry name" value="MFS"/>
    <property type="match status" value="1"/>
</dbReference>
<dbReference type="OrthoDB" id="422206at2759"/>
<evidence type="ECO:0000259" key="6">
    <source>
        <dbReference type="PROSITE" id="PS50850"/>
    </source>
</evidence>
<evidence type="ECO:0000256" key="3">
    <source>
        <dbReference type="ARBA" id="ARBA00022989"/>
    </source>
</evidence>
<evidence type="ECO:0000256" key="5">
    <source>
        <dbReference type="SAM" id="Phobius"/>
    </source>
</evidence>
<feature type="transmembrane region" description="Helical" evidence="5">
    <location>
        <begin position="111"/>
        <end position="134"/>
    </location>
</feature>
<feature type="transmembrane region" description="Helical" evidence="5">
    <location>
        <begin position="12"/>
        <end position="36"/>
    </location>
</feature>
<dbReference type="Proteomes" id="UP000007879">
    <property type="component" value="Unassembled WGS sequence"/>
</dbReference>
<dbReference type="EnsemblMetazoa" id="Aqu2.1.29465_001">
    <property type="protein sequence ID" value="Aqu2.1.29465_001"/>
    <property type="gene ID" value="Aqu2.1.29465"/>
</dbReference>
<dbReference type="KEGG" id="aqu:105313025"/>
<keyword evidence="8" id="KW-1185">Reference proteome</keyword>
<feature type="transmembrane region" description="Helical" evidence="5">
    <location>
        <begin position="231"/>
        <end position="256"/>
    </location>
</feature>
<dbReference type="InterPro" id="IPR049680">
    <property type="entry name" value="FLVCR1-2_SLC49-like"/>
</dbReference>
<organism evidence="7">
    <name type="scientific">Amphimedon queenslandica</name>
    <name type="common">Sponge</name>
    <dbReference type="NCBI Taxonomy" id="400682"/>
    <lineage>
        <taxon>Eukaryota</taxon>
        <taxon>Metazoa</taxon>
        <taxon>Porifera</taxon>
        <taxon>Demospongiae</taxon>
        <taxon>Heteroscleromorpha</taxon>
        <taxon>Haplosclerida</taxon>
        <taxon>Niphatidae</taxon>
        <taxon>Amphimedon</taxon>
    </lineage>
</organism>
<evidence type="ECO:0000256" key="1">
    <source>
        <dbReference type="ARBA" id="ARBA00004141"/>
    </source>
</evidence>
<evidence type="ECO:0000313" key="7">
    <source>
        <dbReference type="EnsemblMetazoa" id="Aqu2.1.29465_001"/>
    </source>
</evidence>
<dbReference type="eggNOG" id="KOG2563">
    <property type="taxonomic scope" value="Eukaryota"/>
</dbReference>
<feature type="transmembrane region" description="Helical" evidence="5">
    <location>
        <begin position="373"/>
        <end position="396"/>
    </location>
</feature>
<feature type="transmembrane region" description="Helical" evidence="5">
    <location>
        <begin position="83"/>
        <end position="105"/>
    </location>
</feature>
<feature type="domain" description="Major facilitator superfamily (MFS) profile" evidence="6">
    <location>
        <begin position="18"/>
        <end position="432"/>
    </location>
</feature>